<proteinExistence type="predicted"/>
<evidence type="ECO:0000313" key="2">
    <source>
        <dbReference type="EMBL" id="TDQ00910.1"/>
    </source>
</evidence>
<dbReference type="AlphaFoldDB" id="A0A4R6SH98"/>
<organism evidence="2 3">
    <name type="scientific">Labedaea rhizosphaerae</name>
    <dbReference type="NCBI Taxonomy" id="598644"/>
    <lineage>
        <taxon>Bacteria</taxon>
        <taxon>Bacillati</taxon>
        <taxon>Actinomycetota</taxon>
        <taxon>Actinomycetes</taxon>
        <taxon>Pseudonocardiales</taxon>
        <taxon>Pseudonocardiaceae</taxon>
        <taxon>Labedaea</taxon>
    </lineage>
</organism>
<accession>A0A4R6SH98</accession>
<dbReference type="EMBL" id="SNXZ01000002">
    <property type="protein sequence ID" value="TDQ00910.1"/>
    <property type="molecule type" value="Genomic_DNA"/>
</dbReference>
<keyword evidence="1" id="KW-0175">Coiled coil</keyword>
<evidence type="ECO:0000313" key="3">
    <source>
        <dbReference type="Proteomes" id="UP000295444"/>
    </source>
</evidence>
<dbReference type="SUPFAM" id="SSF53137">
    <property type="entry name" value="Translational machinery components"/>
    <property type="match status" value="1"/>
</dbReference>
<dbReference type="InterPro" id="IPR042226">
    <property type="entry name" value="eFR1_2_sf"/>
</dbReference>
<comment type="caution">
    <text evidence="2">The sequence shown here is derived from an EMBL/GenBank/DDBJ whole genome shotgun (WGS) entry which is preliminary data.</text>
</comment>
<feature type="coiled-coil region" evidence="1">
    <location>
        <begin position="24"/>
        <end position="51"/>
    </location>
</feature>
<reference evidence="2 3" key="1">
    <citation type="submission" date="2019-03" db="EMBL/GenBank/DDBJ databases">
        <title>Genomic Encyclopedia of Type Strains, Phase IV (KMG-IV): sequencing the most valuable type-strain genomes for metagenomic binning, comparative biology and taxonomic classification.</title>
        <authorList>
            <person name="Goeker M."/>
        </authorList>
    </citation>
    <scope>NUCLEOTIDE SEQUENCE [LARGE SCALE GENOMIC DNA]</scope>
    <source>
        <strain evidence="2 3">DSM 45361</strain>
    </source>
</reference>
<dbReference type="RefSeq" id="WP_133849561.1">
    <property type="nucleotide sequence ID" value="NZ_SNXZ01000002.1"/>
</dbReference>
<evidence type="ECO:0000256" key="1">
    <source>
        <dbReference type="SAM" id="Coils"/>
    </source>
</evidence>
<dbReference type="InterPro" id="IPR040701">
    <property type="entry name" value="Bact_RF_family2"/>
</dbReference>
<dbReference type="OrthoDB" id="5179393at2"/>
<dbReference type="Proteomes" id="UP000295444">
    <property type="component" value="Unassembled WGS sequence"/>
</dbReference>
<protein>
    <recommendedName>
        <fullName evidence="4">Peptide subunit release factor 1 (ERF1)</fullName>
    </recommendedName>
</protein>
<dbReference type="Gene3D" id="3.30.420.60">
    <property type="entry name" value="eRF1 domain 2"/>
    <property type="match status" value="1"/>
</dbReference>
<name>A0A4R6SH98_LABRH</name>
<sequence>MNTETLRPLLEDAGPFASVWLDVSQDTENGAAALEARRRDLRARLAELGADDDLVRAVDEAVSAGGPAVGRAGRALVATTRHVVATPTAEPPAGLQARVSDLPYLLPVLRRSTPLVPHVLVVVDRTGADLKAVDRAGEVHEPEPVAGADEPLHKVRAGGWSHYSIQHRIEEQVHRTMKIVADAVGQLAERVGARVVLVAGEVQARTGLAAALPRHLADQVVQLESGGRAAGTEPGAVEDEAHAVLERVAAQDYDAQLDRFRVEGDGLAVQGMAAAVEALREANAELVFLADSLPADRPMWTGDTPNLLALDKKDLMGLAGEHSEHRADEVVPSAAVAIGAQLVPVADEITLRDGIGVLRRHT</sequence>
<dbReference type="Pfam" id="PF18844">
    <property type="entry name" value="baeRF_family2"/>
    <property type="match status" value="1"/>
</dbReference>
<evidence type="ECO:0008006" key="4">
    <source>
        <dbReference type="Google" id="ProtNLM"/>
    </source>
</evidence>
<gene>
    <name evidence="2" type="ORF">EV186_102776</name>
</gene>
<keyword evidence="3" id="KW-1185">Reference proteome</keyword>